<gene>
    <name evidence="1" type="ORF">BpHYR1_012286</name>
</gene>
<keyword evidence="2" id="KW-1185">Reference proteome</keyword>
<sequence>MTEYVIDFFVLNFDCRYFYLIHPYHPKLFLTQTKRKNLNTNRSELWKQELQSRSIGMAVPFDNLDEPPFGSSILEPRLDLSICHFEQLGKTGSFT</sequence>
<evidence type="ECO:0000313" key="1">
    <source>
        <dbReference type="EMBL" id="RNA02853.1"/>
    </source>
</evidence>
<dbReference type="EMBL" id="REGN01008739">
    <property type="protein sequence ID" value="RNA02853.1"/>
    <property type="molecule type" value="Genomic_DNA"/>
</dbReference>
<reference evidence="1 2" key="1">
    <citation type="journal article" date="2018" name="Sci. Rep.">
        <title>Genomic signatures of local adaptation to the degree of environmental predictability in rotifers.</title>
        <authorList>
            <person name="Franch-Gras L."/>
            <person name="Hahn C."/>
            <person name="Garcia-Roger E.M."/>
            <person name="Carmona M.J."/>
            <person name="Serra M."/>
            <person name="Gomez A."/>
        </authorList>
    </citation>
    <scope>NUCLEOTIDE SEQUENCE [LARGE SCALE GENOMIC DNA]</scope>
    <source>
        <strain evidence="1">HYR1</strain>
    </source>
</reference>
<organism evidence="1 2">
    <name type="scientific">Brachionus plicatilis</name>
    <name type="common">Marine rotifer</name>
    <name type="synonym">Brachionus muelleri</name>
    <dbReference type="NCBI Taxonomy" id="10195"/>
    <lineage>
        <taxon>Eukaryota</taxon>
        <taxon>Metazoa</taxon>
        <taxon>Spiralia</taxon>
        <taxon>Gnathifera</taxon>
        <taxon>Rotifera</taxon>
        <taxon>Eurotatoria</taxon>
        <taxon>Monogononta</taxon>
        <taxon>Pseudotrocha</taxon>
        <taxon>Ploima</taxon>
        <taxon>Brachionidae</taxon>
        <taxon>Brachionus</taxon>
    </lineage>
</organism>
<dbReference type="Proteomes" id="UP000276133">
    <property type="component" value="Unassembled WGS sequence"/>
</dbReference>
<dbReference type="AlphaFoldDB" id="A0A3M7PV17"/>
<proteinExistence type="predicted"/>
<evidence type="ECO:0000313" key="2">
    <source>
        <dbReference type="Proteomes" id="UP000276133"/>
    </source>
</evidence>
<comment type="caution">
    <text evidence="1">The sequence shown here is derived from an EMBL/GenBank/DDBJ whole genome shotgun (WGS) entry which is preliminary data.</text>
</comment>
<accession>A0A3M7PV17</accession>
<name>A0A3M7PV17_BRAPC</name>
<protein>
    <submittedName>
        <fullName evidence="1">Uncharacterized protein</fullName>
    </submittedName>
</protein>